<dbReference type="EMBL" id="JBHSRD010000008">
    <property type="protein sequence ID" value="MFC6008880.1"/>
    <property type="molecule type" value="Genomic_DNA"/>
</dbReference>
<protein>
    <submittedName>
        <fullName evidence="1">Uncharacterized protein</fullName>
    </submittedName>
</protein>
<name>A0ABW1JIL6_9ACTN</name>
<reference evidence="2" key="1">
    <citation type="journal article" date="2019" name="Int. J. Syst. Evol. Microbiol.">
        <title>The Global Catalogue of Microorganisms (GCM) 10K type strain sequencing project: providing services to taxonomists for standard genome sequencing and annotation.</title>
        <authorList>
            <consortium name="The Broad Institute Genomics Platform"/>
            <consortium name="The Broad Institute Genome Sequencing Center for Infectious Disease"/>
            <person name="Wu L."/>
            <person name="Ma J."/>
        </authorList>
    </citation>
    <scope>NUCLEOTIDE SEQUENCE [LARGE SCALE GENOMIC DNA]</scope>
    <source>
        <strain evidence="2">KACC 14249</strain>
    </source>
</reference>
<accession>A0ABW1JIL6</accession>
<evidence type="ECO:0000313" key="1">
    <source>
        <dbReference type="EMBL" id="MFC6008880.1"/>
    </source>
</evidence>
<sequence>MARTRFDDLFDEAAPLIERREHQRDAPPDEGGRWPISVLLPLDGAATAALDELTGQALALAGPGHFGTGLAGCAHVTVRSLETYRHDVPDDDPALDRYRSALDRATARSRPVALRLTGLTLTSLTVMACTEPVDDAAPAFAQALADELGPDSWREDGFRRDIWYATLVHFAADIAHPAELVAWVRERRRLDLGTTVARCAQLARFRFRDDVLPARMEPQVLATAGLRKSG</sequence>
<dbReference type="RefSeq" id="WP_345717417.1">
    <property type="nucleotide sequence ID" value="NZ_BAABFP010000007.1"/>
</dbReference>
<proteinExistence type="predicted"/>
<comment type="caution">
    <text evidence="1">The sequence shown here is derived from an EMBL/GenBank/DDBJ whole genome shotgun (WGS) entry which is preliminary data.</text>
</comment>
<keyword evidence="2" id="KW-1185">Reference proteome</keyword>
<dbReference type="Proteomes" id="UP001596189">
    <property type="component" value="Unassembled WGS sequence"/>
</dbReference>
<organism evidence="1 2">
    <name type="scientific">Angustibacter luteus</name>
    <dbReference type="NCBI Taxonomy" id="658456"/>
    <lineage>
        <taxon>Bacteria</taxon>
        <taxon>Bacillati</taxon>
        <taxon>Actinomycetota</taxon>
        <taxon>Actinomycetes</taxon>
        <taxon>Kineosporiales</taxon>
        <taxon>Kineosporiaceae</taxon>
    </lineage>
</organism>
<gene>
    <name evidence="1" type="ORF">ACFQDO_17235</name>
</gene>
<evidence type="ECO:0000313" key="2">
    <source>
        <dbReference type="Proteomes" id="UP001596189"/>
    </source>
</evidence>